<dbReference type="PANTHER" id="PTHR10773:SF19">
    <property type="match status" value="1"/>
</dbReference>
<protein>
    <submittedName>
        <fullName evidence="1">Uncharacterized protein</fullName>
    </submittedName>
</protein>
<reference evidence="1 2" key="1">
    <citation type="submission" date="2023-02" db="EMBL/GenBank/DDBJ databases">
        <title>LHISI_Scaffold_Assembly.</title>
        <authorList>
            <person name="Stuart O.P."/>
            <person name="Cleave R."/>
            <person name="Magrath M.J.L."/>
            <person name="Mikheyev A.S."/>
        </authorList>
    </citation>
    <scope>NUCLEOTIDE SEQUENCE [LARGE SCALE GENOMIC DNA]</scope>
    <source>
        <strain evidence="1">Daus_M_001</strain>
        <tissue evidence="1">Leg muscle</tissue>
    </source>
</reference>
<dbReference type="EMBL" id="JARBHB010000015">
    <property type="protein sequence ID" value="KAJ8868019.1"/>
    <property type="molecule type" value="Genomic_DNA"/>
</dbReference>
<comment type="caution">
    <text evidence="1">The sequence shown here is derived from an EMBL/GenBank/DDBJ whole genome shotgun (WGS) entry which is preliminary data.</text>
</comment>
<accession>A0ABQ9GAD6</accession>
<dbReference type="PANTHER" id="PTHR10773">
    <property type="entry name" value="DNA-DIRECTED RNA POLYMERASES I, II, AND III SUBUNIT RPABC2"/>
    <property type="match status" value="1"/>
</dbReference>
<gene>
    <name evidence="1" type="ORF">PR048_031828</name>
</gene>
<name>A0ABQ9GAD6_9NEOP</name>
<organism evidence="1 2">
    <name type="scientific">Dryococelus australis</name>
    <dbReference type="NCBI Taxonomy" id="614101"/>
    <lineage>
        <taxon>Eukaryota</taxon>
        <taxon>Metazoa</taxon>
        <taxon>Ecdysozoa</taxon>
        <taxon>Arthropoda</taxon>
        <taxon>Hexapoda</taxon>
        <taxon>Insecta</taxon>
        <taxon>Pterygota</taxon>
        <taxon>Neoptera</taxon>
        <taxon>Polyneoptera</taxon>
        <taxon>Phasmatodea</taxon>
        <taxon>Verophasmatodea</taxon>
        <taxon>Anareolatae</taxon>
        <taxon>Phasmatidae</taxon>
        <taxon>Eurycanthinae</taxon>
        <taxon>Dryococelus</taxon>
    </lineage>
</organism>
<evidence type="ECO:0000313" key="2">
    <source>
        <dbReference type="Proteomes" id="UP001159363"/>
    </source>
</evidence>
<proteinExistence type="predicted"/>
<evidence type="ECO:0000313" key="1">
    <source>
        <dbReference type="EMBL" id="KAJ8868019.1"/>
    </source>
</evidence>
<sequence length="151" mass="18032">MHNLYRTVCEEQNETPVKEWAYRHIFNTQFNLGFHRSSSDTSSKCDKFNYFLRSCDPDRKEKEEIKREKILHLHKTEHANRERASIRTDTIVIVLYLQKNVTTPRLSTNKVYYLHQLWTYNCGIHNFVTGKTHMFMWDESTAKRGSQEIGS</sequence>
<keyword evidence="2" id="KW-1185">Reference proteome</keyword>
<dbReference type="Proteomes" id="UP001159363">
    <property type="component" value="Chromosome 14"/>
</dbReference>